<evidence type="ECO:0000313" key="7">
    <source>
        <dbReference type="EMBL" id="KAF2496657.1"/>
    </source>
</evidence>
<dbReference type="OrthoDB" id="19981at2759"/>
<dbReference type="InterPro" id="IPR021013">
    <property type="entry name" value="ATPase_Vma12"/>
</dbReference>
<keyword evidence="3" id="KW-0256">Endoplasmic reticulum</keyword>
<sequence length="263" mass="28476">MVLLTMTPHAVSALETLQKIAPDELSKLQLPSEPALQTPAPGNPISHSQLVYISKLLKTHSSSNTPLGHLNALLLGSKVYIPPPPPKKEPTSSYKALMARLRAAEESRLYAQMTNPVLPPTAAPLSHFSTPADLAAAAADDVDEVTYADVHRQMILIINVLVSIIATSVFIWVAARHWSAPKRLGLSMGGSGLVAVAEVVIYAGYVGRITEAKKVERGRREVKEVMETWVIEKGKAGREGLVDISEGKRGGEVESEVRQRKIQ</sequence>
<proteinExistence type="predicted"/>
<dbReference type="AlphaFoldDB" id="A0A6A6QZT1"/>
<dbReference type="Proteomes" id="UP000799750">
    <property type="component" value="Unassembled WGS sequence"/>
</dbReference>
<protein>
    <submittedName>
        <fullName evidence="7">Uncharacterized protein</fullName>
    </submittedName>
</protein>
<evidence type="ECO:0000256" key="1">
    <source>
        <dbReference type="ARBA" id="ARBA00004477"/>
    </source>
</evidence>
<dbReference type="GO" id="GO:0005789">
    <property type="term" value="C:endoplasmic reticulum membrane"/>
    <property type="evidence" value="ECO:0007669"/>
    <property type="project" value="UniProtKB-SubCell"/>
</dbReference>
<gene>
    <name evidence="7" type="ORF">BU16DRAFT_507233</name>
</gene>
<dbReference type="PANTHER" id="PTHR31394">
    <property type="entry name" value="TRANSMEMBRANE PROTEIN 199"/>
    <property type="match status" value="1"/>
</dbReference>
<keyword evidence="2 6" id="KW-0812">Transmembrane</keyword>
<evidence type="ECO:0000313" key="8">
    <source>
        <dbReference type="Proteomes" id="UP000799750"/>
    </source>
</evidence>
<feature type="transmembrane region" description="Helical" evidence="6">
    <location>
        <begin position="186"/>
        <end position="207"/>
    </location>
</feature>
<evidence type="ECO:0000256" key="2">
    <source>
        <dbReference type="ARBA" id="ARBA00022692"/>
    </source>
</evidence>
<feature type="transmembrane region" description="Helical" evidence="6">
    <location>
        <begin position="154"/>
        <end position="174"/>
    </location>
</feature>
<comment type="subcellular location">
    <subcellularLocation>
        <location evidence="1">Endoplasmic reticulum membrane</location>
        <topology evidence="1">Multi-pass membrane protein</topology>
    </subcellularLocation>
</comment>
<reference evidence="7" key="1">
    <citation type="journal article" date="2020" name="Stud. Mycol.">
        <title>101 Dothideomycetes genomes: a test case for predicting lifestyles and emergence of pathogens.</title>
        <authorList>
            <person name="Haridas S."/>
            <person name="Albert R."/>
            <person name="Binder M."/>
            <person name="Bloem J."/>
            <person name="Labutti K."/>
            <person name="Salamov A."/>
            <person name="Andreopoulos B."/>
            <person name="Baker S."/>
            <person name="Barry K."/>
            <person name="Bills G."/>
            <person name="Bluhm B."/>
            <person name="Cannon C."/>
            <person name="Castanera R."/>
            <person name="Culley D."/>
            <person name="Daum C."/>
            <person name="Ezra D."/>
            <person name="Gonzalez J."/>
            <person name="Henrissat B."/>
            <person name="Kuo A."/>
            <person name="Liang C."/>
            <person name="Lipzen A."/>
            <person name="Lutzoni F."/>
            <person name="Magnuson J."/>
            <person name="Mondo S."/>
            <person name="Nolan M."/>
            <person name="Ohm R."/>
            <person name="Pangilinan J."/>
            <person name="Park H.-J."/>
            <person name="Ramirez L."/>
            <person name="Alfaro M."/>
            <person name="Sun H."/>
            <person name="Tritt A."/>
            <person name="Yoshinaga Y."/>
            <person name="Zwiers L.-H."/>
            <person name="Turgeon B."/>
            <person name="Goodwin S."/>
            <person name="Spatafora J."/>
            <person name="Crous P."/>
            <person name="Grigoriev I."/>
        </authorList>
    </citation>
    <scope>NUCLEOTIDE SEQUENCE</scope>
    <source>
        <strain evidence="7">CBS 269.34</strain>
    </source>
</reference>
<accession>A0A6A6QZT1</accession>
<keyword evidence="5 6" id="KW-0472">Membrane</keyword>
<organism evidence="7 8">
    <name type="scientific">Lophium mytilinum</name>
    <dbReference type="NCBI Taxonomy" id="390894"/>
    <lineage>
        <taxon>Eukaryota</taxon>
        <taxon>Fungi</taxon>
        <taxon>Dikarya</taxon>
        <taxon>Ascomycota</taxon>
        <taxon>Pezizomycotina</taxon>
        <taxon>Dothideomycetes</taxon>
        <taxon>Pleosporomycetidae</taxon>
        <taxon>Mytilinidiales</taxon>
        <taxon>Mytilinidiaceae</taxon>
        <taxon>Lophium</taxon>
    </lineage>
</organism>
<name>A0A6A6QZT1_9PEZI</name>
<evidence type="ECO:0000256" key="5">
    <source>
        <dbReference type="ARBA" id="ARBA00023136"/>
    </source>
</evidence>
<evidence type="ECO:0000256" key="3">
    <source>
        <dbReference type="ARBA" id="ARBA00022824"/>
    </source>
</evidence>
<evidence type="ECO:0000256" key="6">
    <source>
        <dbReference type="SAM" id="Phobius"/>
    </source>
</evidence>
<keyword evidence="4 6" id="KW-1133">Transmembrane helix</keyword>
<dbReference type="PANTHER" id="PTHR31394:SF1">
    <property type="entry name" value="TRANSMEMBRANE PROTEIN 199"/>
    <property type="match status" value="1"/>
</dbReference>
<dbReference type="GO" id="GO:0070072">
    <property type="term" value="P:vacuolar proton-transporting V-type ATPase complex assembly"/>
    <property type="evidence" value="ECO:0007669"/>
    <property type="project" value="InterPro"/>
</dbReference>
<evidence type="ECO:0000256" key="4">
    <source>
        <dbReference type="ARBA" id="ARBA00022989"/>
    </source>
</evidence>
<keyword evidence="8" id="KW-1185">Reference proteome</keyword>
<dbReference type="EMBL" id="MU004187">
    <property type="protein sequence ID" value="KAF2496657.1"/>
    <property type="molecule type" value="Genomic_DNA"/>
</dbReference>
<dbReference type="Pfam" id="PF11712">
    <property type="entry name" value="Vma12"/>
    <property type="match status" value="1"/>
</dbReference>